<sequence length="179" mass="20201">MKKGKGKMAETCKPKDPQLDKPTIAFIIERSLNKNVVVYEGLVDEGTKQLQPDKPLDVYWLDLDPVYQEKNRKKGKMTDRDDLNMIERNMAYGVKCEPIEGEEGAYAMTLVALPKRKGILKMVNGVPQALMEINGQQCYLQSIFVHSKQGMIGLPKVVYVLVKGVSVEGEKEQEERIEG</sequence>
<dbReference type="Proteomes" id="UP001295423">
    <property type="component" value="Unassembled WGS sequence"/>
</dbReference>
<comment type="caution">
    <text evidence="2">The sequence shown here is derived from an EMBL/GenBank/DDBJ whole genome shotgun (WGS) entry which is preliminary data.</text>
</comment>
<dbReference type="Pfam" id="PF16117">
    <property type="entry name" value="DUF4833"/>
    <property type="match status" value="1"/>
</dbReference>
<dbReference type="EMBL" id="CAKOGP040001981">
    <property type="protein sequence ID" value="CAJ1959215.1"/>
    <property type="molecule type" value="Genomic_DNA"/>
</dbReference>
<evidence type="ECO:0000313" key="2">
    <source>
        <dbReference type="EMBL" id="CAJ1959215.1"/>
    </source>
</evidence>
<protein>
    <recommendedName>
        <fullName evidence="1">DUF4833 domain-containing protein</fullName>
    </recommendedName>
</protein>
<name>A0AAD2G0I7_9STRA</name>
<evidence type="ECO:0000313" key="3">
    <source>
        <dbReference type="Proteomes" id="UP001295423"/>
    </source>
</evidence>
<reference evidence="2" key="1">
    <citation type="submission" date="2023-08" db="EMBL/GenBank/DDBJ databases">
        <authorList>
            <person name="Audoor S."/>
            <person name="Bilcke G."/>
        </authorList>
    </citation>
    <scope>NUCLEOTIDE SEQUENCE</scope>
</reference>
<gene>
    <name evidence="2" type="ORF">CYCCA115_LOCUS17636</name>
</gene>
<organism evidence="2 3">
    <name type="scientific">Cylindrotheca closterium</name>
    <dbReference type="NCBI Taxonomy" id="2856"/>
    <lineage>
        <taxon>Eukaryota</taxon>
        <taxon>Sar</taxon>
        <taxon>Stramenopiles</taxon>
        <taxon>Ochrophyta</taxon>
        <taxon>Bacillariophyta</taxon>
        <taxon>Bacillariophyceae</taxon>
        <taxon>Bacillariophycidae</taxon>
        <taxon>Bacillariales</taxon>
        <taxon>Bacillariaceae</taxon>
        <taxon>Cylindrotheca</taxon>
    </lineage>
</organism>
<keyword evidence="3" id="KW-1185">Reference proteome</keyword>
<accession>A0AAD2G0I7</accession>
<feature type="domain" description="DUF4833" evidence="1">
    <location>
        <begin position="26"/>
        <end position="176"/>
    </location>
</feature>
<dbReference type="AlphaFoldDB" id="A0AAD2G0I7"/>
<dbReference type="InterPro" id="IPR032269">
    <property type="entry name" value="DUF4833"/>
</dbReference>
<proteinExistence type="predicted"/>
<evidence type="ECO:0000259" key="1">
    <source>
        <dbReference type="Pfam" id="PF16117"/>
    </source>
</evidence>